<evidence type="ECO:0000313" key="1">
    <source>
        <dbReference type="EMBL" id="TRU24302.1"/>
    </source>
</evidence>
<organism evidence="1 2">
    <name type="scientific">Microcystis aeruginosa Ma_QC_B_20070730_S2</name>
    <dbReference type="NCBI Taxonomy" id="2486256"/>
    <lineage>
        <taxon>Bacteria</taxon>
        <taxon>Bacillati</taxon>
        <taxon>Cyanobacteriota</taxon>
        <taxon>Cyanophyceae</taxon>
        <taxon>Oscillatoriophycideae</taxon>
        <taxon>Chroococcales</taxon>
        <taxon>Microcystaceae</taxon>
        <taxon>Microcystis</taxon>
    </lineage>
</organism>
<name>A0A552DQ16_MICAE</name>
<sequence length="74" mass="8533">MNQFSISILAQLTKVHSQTNSSTRLGLFDFLELLSKTDSSYDEKDRSFFEYVINKIENKIELISPQTQGAEWLS</sequence>
<dbReference type="EMBL" id="SFBK01000154">
    <property type="protein sequence ID" value="TRU24302.1"/>
    <property type="molecule type" value="Genomic_DNA"/>
</dbReference>
<comment type="caution">
    <text evidence="1">The sequence shown here is derived from an EMBL/GenBank/DDBJ whole genome shotgun (WGS) entry which is preliminary data.</text>
</comment>
<gene>
    <name evidence="1" type="ORF">EWV80_11395</name>
</gene>
<proteinExistence type="predicted"/>
<evidence type="ECO:0000313" key="2">
    <source>
        <dbReference type="Proteomes" id="UP000320551"/>
    </source>
</evidence>
<dbReference type="AlphaFoldDB" id="A0A552DQ16"/>
<protein>
    <submittedName>
        <fullName evidence="1">Uncharacterized protein</fullName>
    </submittedName>
</protein>
<reference evidence="1 2" key="1">
    <citation type="submission" date="2019-01" db="EMBL/GenBank/DDBJ databases">
        <title>Coherence of Microcystis species and biogeography revealed through population genomics.</title>
        <authorList>
            <person name="Perez-Carrascal O.M."/>
            <person name="Terrat Y."/>
            <person name="Giani A."/>
            <person name="Fortin N."/>
            <person name="Tromas N."/>
            <person name="Shapiro B.J."/>
        </authorList>
    </citation>
    <scope>NUCLEOTIDE SEQUENCE [LARGE SCALE GENOMIC DNA]</scope>
    <source>
        <strain evidence="1">Ma_QC_B_20070730_S2</strain>
    </source>
</reference>
<accession>A0A552DQ16</accession>
<dbReference type="Proteomes" id="UP000320551">
    <property type="component" value="Unassembled WGS sequence"/>
</dbReference>